<proteinExistence type="predicted"/>
<comment type="caution">
    <text evidence="1">The sequence shown here is derived from an EMBL/GenBank/DDBJ whole genome shotgun (WGS) entry which is preliminary data.</text>
</comment>
<name>A0AAD4NJF7_9BILA</name>
<evidence type="ECO:0000313" key="2">
    <source>
        <dbReference type="Proteomes" id="UP001201812"/>
    </source>
</evidence>
<reference evidence="1" key="1">
    <citation type="submission" date="2022-01" db="EMBL/GenBank/DDBJ databases">
        <title>Genome Sequence Resource for Two Populations of Ditylenchus destructor, the Migratory Endoparasitic Phytonematode.</title>
        <authorList>
            <person name="Zhang H."/>
            <person name="Lin R."/>
            <person name="Xie B."/>
        </authorList>
    </citation>
    <scope>NUCLEOTIDE SEQUENCE</scope>
    <source>
        <strain evidence="1">BazhouSP</strain>
    </source>
</reference>
<dbReference type="Proteomes" id="UP001201812">
    <property type="component" value="Unassembled WGS sequence"/>
</dbReference>
<sequence length="124" mass="13018">MRENTVFSVLEAANAAWAASSPNSVFCLGNGWVVRPSRPSAAPGARIGSGSAGASFAPLPDLGVYGLSQLSLGGYGPSQFSIRAYGNLCLWASESMGIGVYGLLEAFAVDRNWFSWKPISWAIV</sequence>
<gene>
    <name evidence="1" type="ORF">DdX_00820</name>
</gene>
<evidence type="ECO:0000313" key="1">
    <source>
        <dbReference type="EMBL" id="KAI1728624.1"/>
    </source>
</evidence>
<keyword evidence="2" id="KW-1185">Reference proteome</keyword>
<organism evidence="1 2">
    <name type="scientific">Ditylenchus destructor</name>
    <dbReference type="NCBI Taxonomy" id="166010"/>
    <lineage>
        <taxon>Eukaryota</taxon>
        <taxon>Metazoa</taxon>
        <taxon>Ecdysozoa</taxon>
        <taxon>Nematoda</taxon>
        <taxon>Chromadorea</taxon>
        <taxon>Rhabditida</taxon>
        <taxon>Tylenchina</taxon>
        <taxon>Tylenchomorpha</taxon>
        <taxon>Sphaerularioidea</taxon>
        <taxon>Anguinidae</taxon>
        <taxon>Anguininae</taxon>
        <taxon>Ditylenchus</taxon>
    </lineage>
</organism>
<protein>
    <submittedName>
        <fullName evidence="1">Uncharacterized protein</fullName>
    </submittedName>
</protein>
<dbReference type="AlphaFoldDB" id="A0AAD4NJF7"/>
<accession>A0AAD4NJF7</accession>
<dbReference type="EMBL" id="JAKKPZ010000001">
    <property type="protein sequence ID" value="KAI1728624.1"/>
    <property type="molecule type" value="Genomic_DNA"/>
</dbReference>